<name>A0AAD4BMU2_BOLED</name>
<proteinExistence type="predicted"/>
<comment type="caution">
    <text evidence="2">The sequence shown here is derived from an EMBL/GenBank/DDBJ whole genome shotgun (WGS) entry which is preliminary data.</text>
</comment>
<reference evidence="2" key="2">
    <citation type="journal article" date="2020" name="Nat. Commun.">
        <title>Large-scale genome sequencing of mycorrhizal fungi provides insights into the early evolution of symbiotic traits.</title>
        <authorList>
            <person name="Miyauchi S."/>
            <person name="Kiss E."/>
            <person name="Kuo A."/>
            <person name="Drula E."/>
            <person name="Kohler A."/>
            <person name="Sanchez-Garcia M."/>
            <person name="Morin E."/>
            <person name="Andreopoulos B."/>
            <person name="Barry K.W."/>
            <person name="Bonito G."/>
            <person name="Buee M."/>
            <person name="Carver A."/>
            <person name="Chen C."/>
            <person name="Cichocki N."/>
            <person name="Clum A."/>
            <person name="Culley D."/>
            <person name="Crous P.W."/>
            <person name="Fauchery L."/>
            <person name="Girlanda M."/>
            <person name="Hayes R.D."/>
            <person name="Keri Z."/>
            <person name="LaButti K."/>
            <person name="Lipzen A."/>
            <person name="Lombard V."/>
            <person name="Magnuson J."/>
            <person name="Maillard F."/>
            <person name="Murat C."/>
            <person name="Nolan M."/>
            <person name="Ohm R.A."/>
            <person name="Pangilinan J."/>
            <person name="Pereira M.F."/>
            <person name="Perotto S."/>
            <person name="Peter M."/>
            <person name="Pfister S."/>
            <person name="Riley R."/>
            <person name="Sitrit Y."/>
            <person name="Stielow J.B."/>
            <person name="Szollosi G."/>
            <person name="Zifcakova L."/>
            <person name="Stursova M."/>
            <person name="Spatafora J.W."/>
            <person name="Tedersoo L."/>
            <person name="Vaario L.M."/>
            <person name="Yamada A."/>
            <person name="Yan M."/>
            <person name="Wang P."/>
            <person name="Xu J."/>
            <person name="Bruns T."/>
            <person name="Baldrian P."/>
            <person name="Vilgalys R."/>
            <person name="Dunand C."/>
            <person name="Henrissat B."/>
            <person name="Grigoriev I.V."/>
            <person name="Hibbett D."/>
            <person name="Nagy L.G."/>
            <person name="Martin F.M."/>
        </authorList>
    </citation>
    <scope>NUCLEOTIDE SEQUENCE</scope>
    <source>
        <strain evidence="2">BED1</strain>
    </source>
</reference>
<evidence type="ECO:0000256" key="1">
    <source>
        <dbReference type="SAM" id="MobiDB-lite"/>
    </source>
</evidence>
<dbReference type="AlphaFoldDB" id="A0AAD4BMU2"/>
<organism evidence="2 3">
    <name type="scientific">Boletus edulis BED1</name>
    <dbReference type="NCBI Taxonomy" id="1328754"/>
    <lineage>
        <taxon>Eukaryota</taxon>
        <taxon>Fungi</taxon>
        <taxon>Dikarya</taxon>
        <taxon>Basidiomycota</taxon>
        <taxon>Agaricomycotina</taxon>
        <taxon>Agaricomycetes</taxon>
        <taxon>Agaricomycetidae</taxon>
        <taxon>Boletales</taxon>
        <taxon>Boletineae</taxon>
        <taxon>Boletaceae</taxon>
        <taxon>Boletoideae</taxon>
        <taxon>Boletus</taxon>
    </lineage>
</organism>
<sequence>MTSRTPIRLTPHRGPLATPSTSPESSPMLSTPPTDISCCSTPLKPALDIAILQHRISTLSPPMQQQYGSRLHRRRHEITTRGLFSRNAHLSPLSIFESLLYSANELAKTVAGIVTFCLFIWGLLECSSYASELPRQPNAWITMSRFPLPPPTRALRCHVNPYSCEPSDQHAAVLRFLSEQIQHAKALSSLSVGLGLPLRAFLETHRAT</sequence>
<gene>
    <name evidence="2" type="ORF">L210DRAFT_2549718</name>
</gene>
<keyword evidence="3" id="KW-1185">Reference proteome</keyword>
<accession>A0AAD4BMU2</accession>
<evidence type="ECO:0000313" key="2">
    <source>
        <dbReference type="EMBL" id="KAF8435118.1"/>
    </source>
</evidence>
<feature type="region of interest" description="Disordered" evidence="1">
    <location>
        <begin position="1"/>
        <end position="34"/>
    </location>
</feature>
<reference evidence="2" key="1">
    <citation type="submission" date="2019-10" db="EMBL/GenBank/DDBJ databases">
        <authorList>
            <consortium name="DOE Joint Genome Institute"/>
            <person name="Kuo A."/>
            <person name="Miyauchi S."/>
            <person name="Kiss E."/>
            <person name="Drula E."/>
            <person name="Kohler A."/>
            <person name="Sanchez-Garcia M."/>
            <person name="Andreopoulos B."/>
            <person name="Barry K.W."/>
            <person name="Bonito G."/>
            <person name="Buee M."/>
            <person name="Carver A."/>
            <person name="Chen C."/>
            <person name="Cichocki N."/>
            <person name="Clum A."/>
            <person name="Culley D."/>
            <person name="Crous P.W."/>
            <person name="Fauchery L."/>
            <person name="Girlanda M."/>
            <person name="Hayes R."/>
            <person name="Keri Z."/>
            <person name="LaButti K."/>
            <person name="Lipzen A."/>
            <person name="Lombard V."/>
            <person name="Magnuson J."/>
            <person name="Maillard F."/>
            <person name="Morin E."/>
            <person name="Murat C."/>
            <person name="Nolan M."/>
            <person name="Ohm R."/>
            <person name="Pangilinan J."/>
            <person name="Pereira M."/>
            <person name="Perotto S."/>
            <person name="Peter M."/>
            <person name="Riley R."/>
            <person name="Sitrit Y."/>
            <person name="Stielow B."/>
            <person name="Szollosi G."/>
            <person name="Zifcakova L."/>
            <person name="Stursova M."/>
            <person name="Spatafora J.W."/>
            <person name="Tedersoo L."/>
            <person name="Vaario L.-M."/>
            <person name="Yamada A."/>
            <person name="Yan M."/>
            <person name="Wang P."/>
            <person name="Xu J."/>
            <person name="Bruns T."/>
            <person name="Baldrian P."/>
            <person name="Vilgalys R."/>
            <person name="Henrissat B."/>
            <person name="Grigoriev I.V."/>
            <person name="Hibbett D."/>
            <person name="Nagy L.G."/>
            <person name="Martin F.M."/>
        </authorList>
    </citation>
    <scope>NUCLEOTIDE SEQUENCE</scope>
    <source>
        <strain evidence="2">BED1</strain>
    </source>
</reference>
<evidence type="ECO:0000313" key="3">
    <source>
        <dbReference type="Proteomes" id="UP001194468"/>
    </source>
</evidence>
<dbReference type="EMBL" id="WHUW01000026">
    <property type="protein sequence ID" value="KAF8435118.1"/>
    <property type="molecule type" value="Genomic_DNA"/>
</dbReference>
<protein>
    <submittedName>
        <fullName evidence="2">Uncharacterized protein</fullName>
    </submittedName>
</protein>
<feature type="compositionally biased region" description="Polar residues" evidence="1">
    <location>
        <begin position="18"/>
        <end position="34"/>
    </location>
</feature>
<dbReference type="Proteomes" id="UP001194468">
    <property type="component" value="Unassembled WGS sequence"/>
</dbReference>